<dbReference type="KEGG" id="grs:C7S20_07005"/>
<protein>
    <recommendedName>
        <fullName evidence="2">histidine kinase</fullName>
        <ecNumber evidence="2">2.7.13.3</ecNumber>
    </recommendedName>
</protein>
<evidence type="ECO:0000256" key="7">
    <source>
        <dbReference type="ARBA" id="ARBA00022840"/>
    </source>
</evidence>
<evidence type="ECO:0000256" key="3">
    <source>
        <dbReference type="ARBA" id="ARBA00022553"/>
    </source>
</evidence>
<accession>A0A2R3Z454</accession>
<keyword evidence="6 11" id="KW-0418">Kinase</keyword>
<keyword evidence="4" id="KW-0808">Transferase</keyword>
<evidence type="ECO:0000259" key="10">
    <source>
        <dbReference type="PROSITE" id="PS50109"/>
    </source>
</evidence>
<sequence length="385" mass="44096">MNLPDERSFNRWFIIISCLVVIVLVLWNTSIFFQSLKEDERAKMNIWARAQEELSQAPEDADLDLVLEILNNNTTIPIIHTNEHGEIAYTTNIAPAILDDPERLKEYLEDLKDENEPITVDLGDGQVQYLYYGNSPALNKLKYYPIGLTLIGFLFVGVVYFFYTTTKNSEQNKLWAGMAKETAHQIGTPLSSLIGWTEILKAEEVNPAYVTEMEKDIDRLKTITERFSKIGSSPNLHKTDIVRATRETFDYLQSRSSNLINFSLHAPRQPIYVMLNEQLYSWTIENLVKNAIDAMRGKGELHIDIKQDLKQAHIYISDTGKGIEKNRFRSIFEPGQTTKKRGWGLGLSLAKRIVEEYHKGKIKVAKSEINKGTTFQVSLKKVNTF</sequence>
<organism evidence="11 12">
    <name type="scientific">Christiangramia fulva</name>
    <dbReference type="NCBI Taxonomy" id="2126553"/>
    <lineage>
        <taxon>Bacteria</taxon>
        <taxon>Pseudomonadati</taxon>
        <taxon>Bacteroidota</taxon>
        <taxon>Flavobacteriia</taxon>
        <taxon>Flavobacteriales</taxon>
        <taxon>Flavobacteriaceae</taxon>
        <taxon>Christiangramia</taxon>
    </lineage>
</organism>
<dbReference type="InterPro" id="IPR003661">
    <property type="entry name" value="HisK_dim/P_dom"/>
</dbReference>
<evidence type="ECO:0000256" key="8">
    <source>
        <dbReference type="ARBA" id="ARBA00023012"/>
    </source>
</evidence>
<dbReference type="Pfam" id="PF02518">
    <property type="entry name" value="HATPase_c"/>
    <property type="match status" value="1"/>
</dbReference>
<keyword evidence="9" id="KW-0472">Membrane</keyword>
<name>A0A2R3Z454_9FLAO</name>
<evidence type="ECO:0000256" key="1">
    <source>
        <dbReference type="ARBA" id="ARBA00000085"/>
    </source>
</evidence>
<evidence type="ECO:0000256" key="5">
    <source>
        <dbReference type="ARBA" id="ARBA00022741"/>
    </source>
</evidence>
<comment type="catalytic activity">
    <reaction evidence="1">
        <text>ATP + protein L-histidine = ADP + protein N-phospho-L-histidine.</text>
        <dbReference type="EC" id="2.7.13.3"/>
    </reaction>
</comment>
<dbReference type="Gene3D" id="3.30.565.10">
    <property type="entry name" value="Histidine kinase-like ATPase, C-terminal domain"/>
    <property type="match status" value="1"/>
</dbReference>
<keyword evidence="5" id="KW-0547">Nucleotide-binding</keyword>
<dbReference type="Pfam" id="PF00512">
    <property type="entry name" value="HisKA"/>
    <property type="match status" value="1"/>
</dbReference>
<dbReference type="GO" id="GO:0000155">
    <property type="term" value="F:phosphorelay sensor kinase activity"/>
    <property type="evidence" value="ECO:0007669"/>
    <property type="project" value="InterPro"/>
</dbReference>
<keyword evidence="9" id="KW-1133">Transmembrane helix</keyword>
<dbReference type="SUPFAM" id="SSF55874">
    <property type="entry name" value="ATPase domain of HSP90 chaperone/DNA topoisomerase II/histidine kinase"/>
    <property type="match status" value="1"/>
</dbReference>
<feature type="domain" description="Histidine kinase" evidence="10">
    <location>
        <begin position="181"/>
        <end position="383"/>
    </location>
</feature>
<dbReference type="AlphaFoldDB" id="A0A2R3Z454"/>
<dbReference type="GO" id="GO:0005524">
    <property type="term" value="F:ATP binding"/>
    <property type="evidence" value="ECO:0007669"/>
    <property type="project" value="UniProtKB-KW"/>
</dbReference>
<reference evidence="12" key="1">
    <citation type="submission" date="2018-03" db="EMBL/GenBank/DDBJ databases">
        <title>Gramella fulva sp. nov., isolated from a dry surface of tidal flat.</title>
        <authorList>
            <person name="Hwang S.H."/>
            <person name="Hwang W.M."/>
            <person name="Kang K."/>
            <person name="Ahn T.-Y."/>
        </authorList>
    </citation>
    <scope>NUCLEOTIDE SEQUENCE [LARGE SCALE GENOMIC DNA]</scope>
    <source>
        <strain evidence="12">SH35</strain>
    </source>
</reference>
<dbReference type="InterPro" id="IPR003594">
    <property type="entry name" value="HATPase_dom"/>
</dbReference>
<keyword evidence="3" id="KW-0597">Phosphoprotein</keyword>
<dbReference type="EMBL" id="CP028136">
    <property type="protein sequence ID" value="AVR45039.1"/>
    <property type="molecule type" value="Genomic_DNA"/>
</dbReference>
<dbReference type="SMART" id="SM00387">
    <property type="entry name" value="HATPase_c"/>
    <property type="match status" value="1"/>
</dbReference>
<dbReference type="RefSeq" id="WP_107011817.1">
    <property type="nucleotide sequence ID" value="NZ_CP028136.1"/>
</dbReference>
<dbReference type="Proteomes" id="UP000241507">
    <property type="component" value="Chromosome"/>
</dbReference>
<dbReference type="SUPFAM" id="SSF47384">
    <property type="entry name" value="Homodimeric domain of signal transducing histidine kinase"/>
    <property type="match status" value="1"/>
</dbReference>
<dbReference type="PRINTS" id="PR00344">
    <property type="entry name" value="BCTRLSENSOR"/>
</dbReference>
<evidence type="ECO:0000313" key="12">
    <source>
        <dbReference type="Proteomes" id="UP000241507"/>
    </source>
</evidence>
<dbReference type="PANTHER" id="PTHR43065">
    <property type="entry name" value="SENSOR HISTIDINE KINASE"/>
    <property type="match status" value="1"/>
</dbReference>
<evidence type="ECO:0000313" key="11">
    <source>
        <dbReference type="EMBL" id="AVR45039.1"/>
    </source>
</evidence>
<dbReference type="Gene3D" id="1.10.287.130">
    <property type="match status" value="1"/>
</dbReference>
<evidence type="ECO:0000256" key="2">
    <source>
        <dbReference type="ARBA" id="ARBA00012438"/>
    </source>
</evidence>
<evidence type="ECO:0000256" key="9">
    <source>
        <dbReference type="SAM" id="Phobius"/>
    </source>
</evidence>
<keyword evidence="7" id="KW-0067">ATP-binding</keyword>
<gene>
    <name evidence="11" type="ORF">C7S20_07005</name>
</gene>
<dbReference type="InterPro" id="IPR036890">
    <property type="entry name" value="HATPase_C_sf"/>
</dbReference>
<dbReference type="PANTHER" id="PTHR43065:SF10">
    <property type="entry name" value="PEROXIDE STRESS-ACTIVATED HISTIDINE KINASE MAK3"/>
    <property type="match status" value="1"/>
</dbReference>
<dbReference type="EC" id="2.7.13.3" evidence="2"/>
<keyword evidence="12" id="KW-1185">Reference proteome</keyword>
<dbReference type="OrthoDB" id="9815750at2"/>
<evidence type="ECO:0000256" key="6">
    <source>
        <dbReference type="ARBA" id="ARBA00022777"/>
    </source>
</evidence>
<proteinExistence type="predicted"/>
<dbReference type="InterPro" id="IPR036097">
    <property type="entry name" value="HisK_dim/P_sf"/>
</dbReference>
<dbReference type="CDD" id="cd00082">
    <property type="entry name" value="HisKA"/>
    <property type="match status" value="1"/>
</dbReference>
<dbReference type="PROSITE" id="PS50109">
    <property type="entry name" value="HIS_KIN"/>
    <property type="match status" value="1"/>
</dbReference>
<feature type="transmembrane region" description="Helical" evidence="9">
    <location>
        <begin position="143"/>
        <end position="163"/>
    </location>
</feature>
<keyword evidence="8" id="KW-0902">Two-component regulatory system</keyword>
<dbReference type="InterPro" id="IPR004358">
    <property type="entry name" value="Sig_transdc_His_kin-like_C"/>
</dbReference>
<feature type="transmembrane region" description="Helical" evidence="9">
    <location>
        <begin position="12"/>
        <end position="33"/>
    </location>
</feature>
<dbReference type="InterPro" id="IPR005467">
    <property type="entry name" value="His_kinase_dom"/>
</dbReference>
<evidence type="ECO:0000256" key="4">
    <source>
        <dbReference type="ARBA" id="ARBA00022679"/>
    </source>
</evidence>
<keyword evidence="9" id="KW-0812">Transmembrane</keyword>